<dbReference type="AlphaFoldDB" id="A0A1F6NGM9"/>
<evidence type="ECO:0000313" key="2">
    <source>
        <dbReference type="Proteomes" id="UP000176300"/>
    </source>
</evidence>
<dbReference type="SUPFAM" id="SSF109604">
    <property type="entry name" value="HD-domain/PDEase-like"/>
    <property type="match status" value="1"/>
</dbReference>
<reference evidence="1 2" key="1">
    <citation type="journal article" date="2016" name="Nat. Commun.">
        <title>Thousands of microbial genomes shed light on interconnected biogeochemical processes in an aquifer system.</title>
        <authorList>
            <person name="Anantharaman K."/>
            <person name="Brown C.T."/>
            <person name="Hug L.A."/>
            <person name="Sharon I."/>
            <person name="Castelle C.J."/>
            <person name="Probst A.J."/>
            <person name="Thomas B.C."/>
            <person name="Singh A."/>
            <person name="Wilkins M.J."/>
            <person name="Karaoz U."/>
            <person name="Brodie E.L."/>
            <person name="Williams K.H."/>
            <person name="Hubbard S.S."/>
            <person name="Banfield J.F."/>
        </authorList>
    </citation>
    <scope>NUCLEOTIDE SEQUENCE [LARGE SCALE GENOMIC DNA]</scope>
</reference>
<comment type="caution">
    <text evidence="1">The sequence shown here is derived from an EMBL/GenBank/DDBJ whole genome shotgun (WGS) entry which is preliminary data.</text>
</comment>
<name>A0A1F6NGM9_9BACT</name>
<dbReference type="Gene3D" id="1.10.3210.10">
    <property type="entry name" value="Hypothetical protein af1432"/>
    <property type="match status" value="1"/>
</dbReference>
<dbReference type="EMBL" id="MFQS01000023">
    <property type="protein sequence ID" value="OGH83011.1"/>
    <property type="molecule type" value="Genomic_DNA"/>
</dbReference>
<evidence type="ECO:0000313" key="1">
    <source>
        <dbReference type="EMBL" id="OGH83011.1"/>
    </source>
</evidence>
<sequence length="341" mass="38216">MEVKEFTPNEATGQKTSDFKDELTDEVRLDSLDTSIIEEKEFAEKTFSKLIEAVKERYTSPASTLAKNPEQLREYLLHNEEIIDLCIKRGIEKGMSEKDLRLLEISAILHDIAKADTPESVVKRKNLPKGSESVSNLVLAMHHNLATDETDTLLKKNPEILKHVLGDNYSEKEAAIATDVIKNAIRSHMGPHPGFMDFVLAGVNKELAKMGAGQIEHPFPEKGDSVSETLLAADMRSLAGRQGRKKVLSIRKVVPIFVSQDLALVEKYKAVGIDLKQGEAALLSGFDSAVQARNMLPDKGDREWLDRAIDESKVEPYNFGDEKITFDEAIRKREQFEELNK</sequence>
<gene>
    <name evidence="1" type="ORF">A2373_00435</name>
</gene>
<dbReference type="Proteomes" id="UP000176300">
    <property type="component" value="Unassembled WGS sequence"/>
</dbReference>
<organism evidence="1 2">
    <name type="scientific">Candidatus Magasanikbacteria bacterium RIFOXYB1_FULL_40_15</name>
    <dbReference type="NCBI Taxonomy" id="1798697"/>
    <lineage>
        <taxon>Bacteria</taxon>
        <taxon>Candidatus Magasanikiibacteriota</taxon>
    </lineage>
</organism>
<accession>A0A1F6NGM9</accession>
<proteinExistence type="predicted"/>
<protein>
    <submittedName>
        <fullName evidence="1">Uncharacterized protein</fullName>
    </submittedName>
</protein>